<reference evidence="4" key="1">
    <citation type="submission" date="2017-02" db="UniProtKB">
        <authorList>
            <consortium name="WormBaseParasite"/>
        </authorList>
    </citation>
    <scope>IDENTIFICATION</scope>
</reference>
<evidence type="ECO:0000256" key="1">
    <source>
        <dbReference type="SAM" id="SignalP"/>
    </source>
</evidence>
<dbReference type="EMBL" id="UYRR01002531">
    <property type="protein sequence ID" value="VDK19576.1"/>
    <property type="molecule type" value="Genomic_DNA"/>
</dbReference>
<gene>
    <name evidence="2" type="ORF">ASIM_LOCUS2047</name>
</gene>
<dbReference type="SUPFAM" id="SSF82171">
    <property type="entry name" value="DPP6 N-terminal domain-like"/>
    <property type="match status" value="1"/>
</dbReference>
<keyword evidence="1" id="KW-0732">Signal</keyword>
<dbReference type="Gene3D" id="2.120.10.30">
    <property type="entry name" value="TolB, C-terminal domain"/>
    <property type="match status" value="1"/>
</dbReference>
<name>A0A0M3J3R3_ANISI</name>
<accession>A0A0M3J3R3</accession>
<evidence type="ECO:0000313" key="4">
    <source>
        <dbReference type="WBParaSite" id="ASIM_0000217601-mRNA-1"/>
    </source>
</evidence>
<dbReference type="InterPro" id="IPR011042">
    <property type="entry name" value="6-blade_b-propeller_TolB-like"/>
</dbReference>
<feature type="signal peptide" evidence="1">
    <location>
        <begin position="1"/>
        <end position="24"/>
    </location>
</feature>
<reference evidence="2 3" key="2">
    <citation type="submission" date="2018-11" db="EMBL/GenBank/DDBJ databases">
        <authorList>
            <consortium name="Pathogen Informatics"/>
        </authorList>
    </citation>
    <scope>NUCLEOTIDE SEQUENCE [LARGE SCALE GENOMIC DNA]</scope>
</reference>
<dbReference type="Proteomes" id="UP000267096">
    <property type="component" value="Unassembled WGS sequence"/>
</dbReference>
<feature type="chain" id="PRO_5043120732" evidence="1">
    <location>
        <begin position="25"/>
        <end position="161"/>
    </location>
</feature>
<dbReference type="AlphaFoldDB" id="A0A0M3J3R3"/>
<evidence type="ECO:0000313" key="2">
    <source>
        <dbReference type="EMBL" id="VDK19576.1"/>
    </source>
</evidence>
<organism evidence="4">
    <name type="scientific">Anisakis simplex</name>
    <name type="common">Herring worm</name>
    <dbReference type="NCBI Taxonomy" id="6269"/>
    <lineage>
        <taxon>Eukaryota</taxon>
        <taxon>Metazoa</taxon>
        <taxon>Ecdysozoa</taxon>
        <taxon>Nematoda</taxon>
        <taxon>Chromadorea</taxon>
        <taxon>Rhabditida</taxon>
        <taxon>Spirurina</taxon>
        <taxon>Ascaridomorpha</taxon>
        <taxon>Ascaridoidea</taxon>
        <taxon>Anisakidae</taxon>
        <taxon>Anisakis</taxon>
        <taxon>Anisakis simplex complex</taxon>
    </lineage>
</organism>
<protein>
    <submittedName>
        <fullName evidence="4">Peptidase_S9_N domain-containing protein</fullName>
    </submittedName>
</protein>
<evidence type="ECO:0000313" key="3">
    <source>
        <dbReference type="Proteomes" id="UP000267096"/>
    </source>
</evidence>
<sequence>MGTAIQRLFLIVLYRLLLVVWIDAKLISREQLFSDPAYSEVTLSADGKTIAYLSPDKNGIRNVFVRCVTCKESQQVTFDHTDINSIEWTAVSDIIVYYQDTDGDENDRLYKLNISEVSSSSTKDSQNLVSISDQPKVKAFVIANNRRDPRLLVAINDNNPQ</sequence>
<dbReference type="WBParaSite" id="ASIM_0000217601-mRNA-1">
    <property type="protein sequence ID" value="ASIM_0000217601-mRNA-1"/>
    <property type="gene ID" value="ASIM_0000217601"/>
</dbReference>
<dbReference type="OrthoDB" id="416344at2759"/>
<proteinExistence type="predicted"/>
<keyword evidence="3" id="KW-1185">Reference proteome</keyword>